<dbReference type="RefSeq" id="WP_103905366.1">
    <property type="nucleotide sequence ID" value="NZ_CP049246.1"/>
</dbReference>
<dbReference type="PROSITE" id="PS50977">
    <property type="entry name" value="HTH_TETR_2"/>
    <property type="match status" value="1"/>
</dbReference>
<proteinExistence type="predicted"/>
<evidence type="ECO:0000259" key="3">
    <source>
        <dbReference type="PROSITE" id="PS50977"/>
    </source>
</evidence>
<dbReference type="PANTHER" id="PTHR43479:SF12">
    <property type="entry name" value="TRANSCRIPTIONAL REGULATORY PROTEIN"/>
    <property type="match status" value="1"/>
</dbReference>
<dbReference type="AlphaFoldDB" id="A0A1H5UNY9"/>
<feature type="DNA-binding region" description="H-T-H motif" evidence="2">
    <location>
        <begin position="24"/>
        <end position="43"/>
    </location>
</feature>
<evidence type="ECO:0000313" key="4">
    <source>
        <dbReference type="EMBL" id="SEF76782.1"/>
    </source>
</evidence>
<name>A0A1H5UNY9_9SPHI</name>
<dbReference type="Proteomes" id="UP000236731">
    <property type="component" value="Unassembled WGS sequence"/>
</dbReference>
<dbReference type="PANTHER" id="PTHR43479">
    <property type="entry name" value="ACREF/ENVCD OPERON REPRESSOR-RELATED"/>
    <property type="match status" value="1"/>
</dbReference>
<organism evidence="4 5">
    <name type="scientific">Sphingobacterium lactis</name>
    <dbReference type="NCBI Taxonomy" id="797291"/>
    <lineage>
        <taxon>Bacteria</taxon>
        <taxon>Pseudomonadati</taxon>
        <taxon>Bacteroidota</taxon>
        <taxon>Sphingobacteriia</taxon>
        <taxon>Sphingobacteriales</taxon>
        <taxon>Sphingobacteriaceae</taxon>
        <taxon>Sphingobacterium</taxon>
    </lineage>
</organism>
<dbReference type="PRINTS" id="PR00455">
    <property type="entry name" value="HTHTETR"/>
</dbReference>
<evidence type="ECO:0000313" key="5">
    <source>
        <dbReference type="Proteomes" id="UP000236731"/>
    </source>
</evidence>
<dbReference type="EMBL" id="FNUT01000002">
    <property type="protein sequence ID" value="SEF76782.1"/>
    <property type="molecule type" value="Genomic_DNA"/>
</dbReference>
<accession>A0A1H5UNY9</accession>
<dbReference type="InterPro" id="IPR025722">
    <property type="entry name" value="TetR"/>
</dbReference>
<reference evidence="5" key="1">
    <citation type="submission" date="2016-10" db="EMBL/GenBank/DDBJ databases">
        <authorList>
            <person name="Varghese N."/>
            <person name="Submissions S."/>
        </authorList>
    </citation>
    <scope>NUCLEOTIDE SEQUENCE [LARGE SCALE GENOMIC DNA]</scope>
    <source>
        <strain evidence="5">DSM 22361</strain>
    </source>
</reference>
<dbReference type="InterPro" id="IPR050624">
    <property type="entry name" value="HTH-type_Tx_Regulator"/>
</dbReference>
<feature type="domain" description="HTH tetR-type" evidence="3">
    <location>
        <begin position="1"/>
        <end position="61"/>
    </location>
</feature>
<sequence>MNKKQQIIETSIAVFNEMGIRNTTTRHIADRMGMSAGNLHYHFKHTEDIILQIFQQLIQEFDEMMKVEHPGPWTLKILEDSLAKSFAIQQRYKFVFINFVELGKWIPQIAESYRENIQKRQIQFRRMIVQLQEDGTIAASLSSEELEILVNQIFILADFWISFNELVNQLTGQSAVDHYQAIFLRLLQPYIATGAKG</sequence>
<dbReference type="OrthoDB" id="9787680at2"/>
<dbReference type="SUPFAM" id="SSF46689">
    <property type="entry name" value="Homeodomain-like"/>
    <property type="match status" value="1"/>
</dbReference>
<protein>
    <submittedName>
        <fullName evidence="4">DNA-binding transcriptional regulator, AcrR family</fullName>
    </submittedName>
</protein>
<dbReference type="InterPro" id="IPR001647">
    <property type="entry name" value="HTH_TetR"/>
</dbReference>
<dbReference type="Pfam" id="PF00440">
    <property type="entry name" value="TetR_N"/>
    <property type="match status" value="1"/>
</dbReference>
<dbReference type="InterPro" id="IPR009057">
    <property type="entry name" value="Homeodomain-like_sf"/>
</dbReference>
<dbReference type="Pfam" id="PF13972">
    <property type="entry name" value="TetR"/>
    <property type="match status" value="1"/>
</dbReference>
<evidence type="ECO:0000256" key="2">
    <source>
        <dbReference type="PROSITE-ProRule" id="PRU00335"/>
    </source>
</evidence>
<gene>
    <name evidence="4" type="ORF">SAMN05421877_102361</name>
</gene>
<keyword evidence="5" id="KW-1185">Reference proteome</keyword>
<dbReference type="Gene3D" id="1.10.357.10">
    <property type="entry name" value="Tetracycline Repressor, domain 2"/>
    <property type="match status" value="1"/>
</dbReference>
<dbReference type="GO" id="GO:0003677">
    <property type="term" value="F:DNA binding"/>
    <property type="evidence" value="ECO:0007669"/>
    <property type="project" value="UniProtKB-UniRule"/>
</dbReference>
<keyword evidence="1 2" id="KW-0238">DNA-binding</keyword>
<evidence type="ECO:0000256" key="1">
    <source>
        <dbReference type="ARBA" id="ARBA00023125"/>
    </source>
</evidence>